<feature type="domain" description="Glycosyl transferase family 1" evidence="2">
    <location>
        <begin position="216"/>
        <end position="391"/>
    </location>
</feature>
<gene>
    <name evidence="3" type="ORF">UT17_C0004G0156</name>
</gene>
<keyword evidence="1" id="KW-0808">Transferase</keyword>
<dbReference type="Proteomes" id="UP000034774">
    <property type="component" value="Unassembled WGS sequence"/>
</dbReference>
<dbReference type="GO" id="GO:0009103">
    <property type="term" value="P:lipopolysaccharide biosynthetic process"/>
    <property type="evidence" value="ECO:0007669"/>
    <property type="project" value="TreeGrafter"/>
</dbReference>
<evidence type="ECO:0000259" key="2">
    <source>
        <dbReference type="Pfam" id="PF00534"/>
    </source>
</evidence>
<dbReference type="AlphaFoldDB" id="A0A0G0LIT5"/>
<accession>A0A0G0LIT5</accession>
<protein>
    <recommendedName>
        <fullName evidence="2">Glycosyl transferase family 1 domain-containing protein</fullName>
    </recommendedName>
</protein>
<dbReference type="SUPFAM" id="SSF53756">
    <property type="entry name" value="UDP-Glycosyltransferase/glycogen phosphorylase"/>
    <property type="match status" value="1"/>
</dbReference>
<proteinExistence type="predicted"/>
<organism evidence="3 4">
    <name type="scientific">Candidatus Woesebacteria bacterium GW2011_GWB1_39_10</name>
    <dbReference type="NCBI Taxonomy" id="1618572"/>
    <lineage>
        <taxon>Bacteria</taxon>
        <taxon>Candidatus Woeseibacteriota</taxon>
    </lineage>
</organism>
<evidence type="ECO:0000313" key="4">
    <source>
        <dbReference type="Proteomes" id="UP000034774"/>
    </source>
</evidence>
<dbReference type="Pfam" id="PF00534">
    <property type="entry name" value="Glycos_transf_1"/>
    <property type="match status" value="1"/>
</dbReference>
<name>A0A0G0LIT5_9BACT</name>
<dbReference type="STRING" id="1618572.UT17_C0004G0156"/>
<dbReference type="GO" id="GO:0016757">
    <property type="term" value="F:glycosyltransferase activity"/>
    <property type="evidence" value="ECO:0007669"/>
    <property type="project" value="InterPro"/>
</dbReference>
<evidence type="ECO:0000313" key="3">
    <source>
        <dbReference type="EMBL" id="KKQ91808.1"/>
    </source>
</evidence>
<comment type="caution">
    <text evidence="3">The sequence shown here is derived from an EMBL/GenBank/DDBJ whole genome shotgun (WGS) entry which is preliminary data.</text>
</comment>
<sequence>MKVNLIMLTYDSRILIATFSPWKNGKRLPTNGMVEPLVDYFSGRYTDVYLLDQPHPGSDILVPRIEVYKNGKFSKIKSSSFFVSALSPLLAAQNVSATQISFKLRDFLSVIDLVIGQKLKIDLFIGFESVNAIAGIFLKKVGFIKKVVYYVSDFSPKRYKSKWFNKFYLFLDKTAVRYSDATWNVSDAMTVARKELGYNMEKFSPQILAPNAFFKKEIKFLPFEKTKPYSIIYAGTLGLENGPDLAIQMMPQIIKKFPSASLTIAGGGRPEDESLLKSLIQKLNLEKNVNFVGFVPTNRELYELVRKHRLLIAPYKAIRESVRWYADAVKIRMALACGLPVVTTQVPPNGKLAEKAGAGIITKDNPKDLAKTVIDIFSNKKQYLKMMNAARVAAKENTWENSYTNALKKMGLI</sequence>
<dbReference type="PANTHER" id="PTHR46401:SF2">
    <property type="entry name" value="GLYCOSYLTRANSFERASE WBBK-RELATED"/>
    <property type="match status" value="1"/>
</dbReference>
<dbReference type="InterPro" id="IPR001296">
    <property type="entry name" value="Glyco_trans_1"/>
</dbReference>
<evidence type="ECO:0000256" key="1">
    <source>
        <dbReference type="ARBA" id="ARBA00022679"/>
    </source>
</evidence>
<dbReference type="PANTHER" id="PTHR46401">
    <property type="entry name" value="GLYCOSYLTRANSFERASE WBBK-RELATED"/>
    <property type="match status" value="1"/>
</dbReference>
<reference evidence="3 4" key="1">
    <citation type="journal article" date="2015" name="Nature">
        <title>rRNA introns, odd ribosomes, and small enigmatic genomes across a large radiation of phyla.</title>
        <authorList>
            <person name="Brown C.T."/>
            <person name="Hug L.A."/>
            <person name="Thomas B.C."/>
            <person name="Sharon I."/>
            <person name="Castelle C.J."/>
            <person name="Singh A."/>
            <person name="Wilkins M.J."/>
            <person name="Williams K.H."/>
            <person name="Banfield J.F."/>
        </authorList>
    </citation>
    <scope>NUCLEOTIDE SEQUENCE [LARGE SCALE GENOMIC DNA]</scope>
</reference>
<dbReference type="EMBL" id="LBVU01000004">
    <property type="protein sequence ID" value="KKQ91808.1"/>
    <property type="molecule type" value="Genomic_DNA"/>
</dbReference>
<dbReference type="Gene3D" id="3.40.50.2000">
    <property type="entry name" value="Glycogen Phosphorylase B"/>
    <property type="match status" value="2"/>
</dbReference>